<dbReference type="AlphaFoldDB" id="A0A1Q2YH59"/>
<dbReference type="EMBL" id="BDGI01000088">
    <property type="protein sequence ID" value="GAV28821.1"/>
    <property type="molecule type" value="Genomic_DNA"/>
</dbReference>
<proteinExistence type="predicted"/>
<keyword evidence="2" id="KW-1185">Reference proteome</keyword>
<organism evidence="1 2">
    <name type="scientific">Pichia membranifaciens</name>
    <dbReference type="NCBI Taxonomy" id="4926"/>
    <lineage>
        <taxon>Eukaryota</taxon>
        <taxon>Fungi</taxon>
        <taxon>Dikarya</taxon>
        <taxon>Ascomycota</taxon>
        <taxon>Saccharomycotina</taxon>
        <taxon>Pichiomycetes</taxon>
        <taxon>Pichiales</taxon>
        <taxon>Pichiaceae</taxon>
        <taxon>Pichia</taxon>
    </lineage>
</organism>
<gene>
    <name evidence="1" type="ORF">PMKS-002297</name>
</gene>
<evidence type="ECO:0000313" key="1">
    <source>
        <dbReference type="EMBL" id="GAV28821.1"/>
    </source>
</evidence>
<sequence>MPKVSVPVLVAASATHDEGAEGRVELRDAEVQGGEVGDDVAATGDGDHNAQLVEAGLARERHAHVEKRHKQELPQVADVADVRAGRLADGALVDPPVQSGP</sequence>
<accession>A0A1Q2YH59</accession>
<dbReference type="Proteomes" id="UP000186136">
    <property type="component" value="Unassembled WGS sequence"/>
</dbReference>
<evidence type="ECO:0000313" key="2">
    <source>
        <dbReference type="Proteomes" id="UP000186136"/>
    </source>
</evidence>
<name>A0A1Q2YH59_9ASCO</name>
<protein>
    <submittedName>
        <fullName evidence="1">Uncharacterized protein</fullName>
    </submittedName>
</protein>
<reference evidence="1 2" key="1">
    <citation type="submission" date="2016-08" db="EMBL/GenBank/DDBJ databases">
        <title>Whole genome shotgun sequence of Pichia membranifaciens KS47-1.</title>
        <authorList>
            <person name="Konishi M."/>
            <person name="Ishida M."/>
            <person name="Arakawa T."/>
            <person name="Kato Y."/>
            <person name="Horiuchi J."/>
        </authorList>
    </citation>
    <scope>NUCLEOTIDE SEQUENCE [LARGE SCALE GENOMIC DNA]</scope>
    <source>
        <strain evidence="1 2">KS47-1</strain>
    </source>
</reference>
<comment type="caution">
    <text evidence="1">The sequence shown here is derived from an EMBL/GenBank/DDBJ whole genome shotgun (WGS) entry which is preliminary data.</text>
</comment>